<evidence type="ECO:0000313" key="5">
    <source>
        <dbReference type="Proteomes" id="UP000650511"/>
    </source>
</evidence>
<comment type="subunit">
    <text evidence="3">Homodimer.</text>
</comment>
<reference evidence="4" key="1">
    <citation type="journal article" date="2014" name="Int. J. Syst. Evol. Microbiol.">
        <title>Complete genome sequence of Corynebacterium casei LMG S-19264T (=DSM 44701T), isolated from a smear-ripened cheese.</title>
        <authorList>
            <consortium name="US DOE Joint Genome Institute (JGI-PGF)"/>
            <person name="Walter F."/>
            <person name="Albersmeier A."/>
            <person name="Kalinowski J."/>
            <person name="Ruckert C."/>
        </authorList>
    </citation>
    <scope>NUCLEOTIDE SEQUENCE</scope>
    <source>
        <strain evidence="4">CGMCC 1.14988</strain>
    </source>
</reference>
<evidence type="ECO:0000256" key="2">
    <source>
        <dbReference type="ARBA" id="ARBA00023235"/>
    </source>
</evidence>
<dbReference type="InterPro" id="IPR004788">
    <property type="entry name" value="Ribose5P_isomerase_type_A"/>
</dbReference>
<keyword evidence="2 3" id="KW-0413">Isomerase</keyword>
<dbReference type="Gene3D" id="3.40.50.1360">
    <property type="match status" value="1"/>
</dbReference>
<feature type="active site" description="Proton acceptor" evidence="3">
    <location>
        <position position="100"/>
    </location>
</feature>
<dbReference type="InterPro" id="IPR037171">
    <property type="entry name" value="NagB/RpiA_transferase-like"/>
</dbReference>
<gene>
    <name evidence="3 4" type="primary">rpiA</name>
    <name evidence="4" type="ORF">GCM10011354_02720</name>
</gene>
<sequence length="227" mass="23564">MSTAKRVAGEAAAELVEDGMRLGLGTGSTVAYFLDALAARGLDVAGVPTSEATATRCRELGIRLLDVATTDALDLAVDGADELDAGLELTKGGGGALLREKVVAALADRFVVIATRDKLVDRLGDTFPVPVEVVPFALGPVGRVLTERGFELTERTDAEGRSYRTDNGNAILDARMPAGIADPAVTDVALALIPGVAAHGLFLDLATEALLGDDEGGLLRRSRPDRT</sequence>
<dbReference type="AlphaFoldDB" id="A0A8J3EWA0"/>
<dbReference type="GO" id="GO:0009052">
    <property type="term" value="P:pentose-phosphate shunt, non-oxidative branch"/>
    <property type="evidence" value="ECO:0007669"/>
    <property type="project" value="UniProtKB-UniRule"/>
</dbReference>
<dbReference type="GO" id="GO:0006014">
    <property type="term" value="P:D-ribose metabolic process"/>
    <property type="evidence" value="ECO:0007669"/>
    <property type="project" value="TreeGrafter"/>
</dbReference>
<proteinExistence type="inferred from homology"/>
<dbReference type="Pfam" id="PF06026">
    <property type="entry name" value="Rib_5-P_isom_A"/>
    <property type="match status" value="1"/>
</dbReference>
<dbReference type="HAMAP" id="MF_00170">
    <property type="entry name" value="Rib_5P_isom_A"/>
    <property type="match status" value="1"/>
</dbReference>
<comment type="similarity">
    <text evidence="3">Belongs to the ribose 5-phosphate isomerase family.</text>
</comment>
<dbReference type="SUPFAM" id="SSF75445">
    <property type="entry name" value="D-ribose-5-phosphate isomerase (RpiA), lid domain"/>
    <property type="match status" value="1"/>
</dbReference>
<dbReference type="CDD" id="cd01398">
    <property type="entry name" value="RPI_A"/>
    <property type="match status" value="1"/>
</dbReference>
<evidence type="ECO:0000313" key="4">
    <source>
        <dbReference type="EMBL" id="GGI03130.1"/>
    </source>
</evidence>
<dbReference type="Gene3D" id="3.30.70.260">
    <property type="match status" value="1"/>
</dbReference>
<evidence type="ECO:0000256" key="3">
    <source>
        <dbReference type="HAMAP-Rule" id="MF_00170"/>
    </source>
</evidence>
<name>A0A8J3EWA0_9ACTN</name>
<feature type="binding site" evidence="3">
    <location>
        <position position="118"/>
    </location>
    <ligand>
        <name>substrate</name>
    </ligand>
</feature>
<dbReference type="InterPro" id="IPR020672">
    <property type="entry name" value="Ribose5P_isomerase_typA_subgr"/>
</dbReference>
<dbReference type="NCBIfam" id="TIGR00021">
    <property type="entry name" value="rpiA"/>
    <property type="match status" value="1"/>
</dbReference>
<dbReference type="EC" id="5.3.1.6" evidence="3"/>
<feature type="binding site" evidence="3">
    <location>
        <begin position="26"/>
        <end position="29"/>
    </location>
    <ligand>
        <name>substrate</name>
    </ligand>
</feature>
<organism evidence="4 5">
    <name type="scientific">Egicoccus halophilus</name>
    <dbReference type="NCBI Taxonomy" id="1670830"/>
    <lineage>
        <taxon>Bacteria</taxon>
        <taxon>Bacillati</taxon>
        <taxon>Actinomycetota</taxon>
        <taxon>Nitriliruptoria</taxon>
        <taxon>Egicoccales</taxon>
        <taxon>Egicoccaceae</taxon>
        <taxon>Egicoccus</taxon>
    </lineage>
</organism>
<dbReference type="GO" id="GO:0004751">
    <property type="term" value="F:ribose-5-phosphate isomerase activity"/>
    <property type="evidence" value="ECO:0007669"/>
    <property type="project" value="UniProtKB-UniRule"/>
</dbReference>
<dbReference type="Proteomes" id="UP000650511">
    <property type="component" value="Unassembled WGS sequence"/>
</dbReference>
<dbReference type="NCBIfam" id="NF001924">
    <property type="entry name" value="PRK00702.1"/>
    <property type="match status" value="1"/>
</dbReference>
<comment type="pathway">
    <text evidence="3">Carbohydrate degradation; pentose phosphate pathway; D-ribose 5-phosphate from D-ribulose 5-phosphate (non-oxidative stage): step 1/1.</text>
</comment>
<accession>A0A8J3EWA0</accession>
<reference evidence="4" key="2">
    <citation type="submission" date="2020-09" db="EMBL/GenBank/DDBJ databases">
        <authorList>
            <person name="Sun Q."/>
            <person name="Zhou Y."/>
        </authorList>
    </citation>
    <scope>NUCLEOTIDE SEQUENCE</scope>
    <source>
        <strain evidence="4">CGMCC 1.14988</strain>
    </source>
</reference>
<dbReference type="UniPathway" id="UPA00115">
    <property type="reaction ID" value="UER00412"/>
</dbReference>
<evidence type="ECO:0000256" key="1">
    <source>
        <dbReference type="ARBA" id="ARBA00001713"/>
    </source>
</evidence>
<dbReference type="GO" id="GO:0005829">
    <property type="term" value="C:cytosol"/>
    <property type="evidence" value="ECO:0007669"/>
    <property type="project" value="TreeGrafter"/>
</dbReference>
<feature type="binding site" evidence="3">
    <location>
        <begin position="78"/>
        <end position="81"/>
    </location>
    <ligand>
        <name>substrate</name>
    </ligand>
</feature>
<feature type="binding site" evidence="3">
    <location>
        <begin position="91"/>
        <end position="94"/>
    </location>
    <ligand>
        <name>substrate</name>
    </ligand>
</feature>
<dbReference type="PANTHER" id="PTHR11934">
    <property type="entry name" value="RIBOSE-5-PHOSPHATE ISOMERASE"/>
    <property type="match status" value="1"/>
</dbReference>
<comment type="caution">
    <text evidence="4">The sequence shown here is derived from an EMBL/GenBank/DDBJ whole genome shotgun (WGS) entry which is preliminary data.</text>
</comment>
<protein>
    <recommendedName>
        <fullName evidence="3">Ribose-5-phosphate isomerase A</fullName>
        <ecNumber evidence="3">5.3.1.6</ecNumber>
    </recommendedName>
    <alternativeName>
        <fullName evidence="3">Phosphoriboisomerase A</fullName>
        <shortName evidence="3">PRI</shortName>
    </alternativeName>
</protein>
<comment type="function">
    <text evidence="3">Catalyzes the reversible conversion of ribose-5-phosphate to ribulose 5-phosphate.</text>
</comment>
<dbReference type="PANTHER" id="PTHR11934:SF0">
    <property type="entry name" value="RIBOSE-5-PHOSPHATE ISOMERASE"/>
    <property type="match status" value="1"/>
</dbReference>
<dbReference type="RefSeq" id="WP_130648306.1">
    <property type="nucleotide sequence ID" value="NZ_BMHA01000001.1"/>
</dbReference>
<dbReference type="SUPFAM" id="SSF100950">
    <property type="entry name" value="NagB/RpiA/CoA transferase-like"/>
    <property type="match status" value="1"/>
</dbReference>
<keyword evidence="5" id="KW-1185">Reference proteome</keyword>
<comment type="catalytic activity">
    <reaction evidence="1 3">
        <text>aldehydo-D-ribose 5-phosphate = D-ribulose 5-phosphate</text>
        <dbReference type="Rhea" id="RHEA:14657"/>
        <dbReference type="ChEBI" id="CHEBI:58121"/>
        <dbReference type="ChEBI" id="CHEBI:58273"/>
        <dbReference type="EC" id="5.3.1.6"/>
    </reaction>
</comment>
<dbReference type="EMBL" id="BMHA01000001">
    <property type="protein sequence ID" value="GGI03130.1"/>
    <property type="molecule type" value="Genomic_DNA"/>
</dbReference>
<dbReference type="FunFam" id="3.40.50.1360:FF:000001">
    <property type="entry name" value="Ribose-5-phosphate isomerase A"/>
    <property type="match status" value="1"/>
</dbReference>
<dbReference type="OrthoDB" id="7688673at2"/>